<dbReference type="Proteomes" id="UP001053296">
    <property type="component" value="Chromosome"/>
</dbReference>
<dbReference type="InterPro" id="IPR001188">
    <property type="entry name" value="Sperm_putr-bd"/>
</dbReference>
<evidence type="ECO:0000256" key="3">
    <source>
        <dbReference type="ARBA" id="ARBA00022729"/>
    </source>
</evidence>
<dbReference type="SUPFAM" id="SSF53850">
    <property type="entry name" value="Periplasmic binding protein-like II"/>
    <property type="match status" value="1"/>
</dbReference>
<evidence type="ECO:0000256" key="4">
    <source>
        <dbReference type="ARBA" id="ARBA00022764"/>
    </source>
</evidence>
<sequence>MRRREFMKLAAMGATGALMAGLPGMSMASSAKEVNWLTWENLAYDKYIADFVKSSGISIQKGFIGSDDEQFAKIRAGGGSDWDLITPGLDKVELYVAAGLLQPLDLAKIPNAAKLYSPFKNTSLGKKDGQTYGIPFYWGINPIVYRADLMDEEPDWSTLFEGTKYKGRLAMRDYALEGIAIAAMYVGIDRDRIFKMDDKELAECKKACISQKKLLRTYWNSIADLTNLFAAGEVVCAFSWVPPYYDLRAKGIDMGMAKPKEGVIGWCDTCAIPQGTTPESAAAAHELINFVLGPDYGHKLALDGPYAISTSTARDSLSAEEQDRIFIKDLSVMDNFVWKENPSDYGKWVRIWNEVKAS</sequence>
<proteinExistence type="predicted"/>
<dbReference type="Pfam" id="PF13416">
    <property type="entry name" value="SBP_bac_8"/>
    <property type="match status" value="1"/>
</dbReference>
<feature type="chain" id="PRO_5046964542" evidence="6">
    <location>
        <begin position="29"/>
        <end position="358"/>
    </location>
</feature>
<dbReference type="InterPro" id="IPR006311">
    <property type="entry name" value="TAT_signal"/>
</dbReference>
<dbReference type="PANTHER" id="PTHR30222">
    <property type="entry name" value="SPERMIDINE/PUTRESCINE-BINDING PERIPLASMIC PROTEIN"/>
    <property type="match status" value="1"/>
</dbReference>
<dbReference type="PROSITE" id="PS51318">
    <property type="entry name" value="TAT"/>
    <property type="match status" value="1"/>
</dbReference>
<evidence type="ECO:0000256" key="5">
    <source>
        <dbReference type="ARBA" id="ARBA00023014"/>
    </source>
</evidence>
<dbReference type="EMBL" id="AP024485">
    <property type="protein sequence ID" value="BCS89584.1"/>
    <property type="molecule type" value="Genomic_DNA"/>
</dbReference>
<evidence type="ECO:0000256" key="1">
    <source>
        <dbReference type="ARBA" id="ARBA00004418"/>
    </source>
</evidence>
<evidence type="ECO:0000313" key="7">
    <source>
        <dbReference type="EMBL" id="BCS89584.1"/>
    </source>
</evidence>
<feature type="signal peptide" evidence="6">
    <location>
        <begin position="1"/>
        <end position="28"/>
    </location>
</feature>
<evidence type="ECO:0000256" key="6">
    <source>
        <dbReference type="SAM" id="SignalP"/>
    </source>
</evidence>
<keyword evidence="5" id="KW-0408">Iron</keyword>
<dbReference type="PANTHER" id="PTHR30222:SF17">
    <property type="entry name" value="SPERMIDINE_PUTRESCINE-BINDING PERIPLASMIC PROTEIN"/>
    <property type="match status" value="1"/>
</dbReference>
<keyword evidence="8" id="KW-1185">Reference proteome</keyword>
<keyword evidence="5" id="KW-0411">Iron-sulfur</keyword>
<comment type="subcellular location">
    <subcellularLocation>
        <location evidence="1">Periplasm</location>
    </subcellularLocation>
</comment>
<evidence type="ECO:0000256" key="2">
    <source>
        <dbReference type="ARBA" id="ARBA00022448"/>
    </source>
</evidence>
<accession>A0ABN6EWE4</accession>
<reference evidence="7" key="1">
    <citation type="journal article" date="2022" name="Arch. Microbiol.">
        <title>Pseudodesulfovibrio sediminis sp. nov., a mesophilic and neutrophilic sulfate-reducing bacterium isolated from sediment of a brackish lake.</title>
        <authorList>
            <person name="Takahashi A."/>
            <person name="Kojima H."/>
            <person name="Watanabe M."/>
            <person name="Fukui M."/>
        </authorList>
    </citation>
    <scope>NUCLEOTIDE SEQUENCE</scope>
    <source>
        <strain evidence="7">SF6</strain>
    </source>
</reference>
<dbReference type="CDD" id="cd13588">
    <property type="entry name" value="PBP2_polyamine_1"/>
    <property type="match status" value="1"/>
</dbReference>
<dbReference type="Gene3D" id="3.40.190.10">
    <property type="entry name" value="Periplasmic binding protein-like II"/>
    <property type="match status" value="2"/>
</dbReference>
<keyword evidence="2" id="KW-0813">Transport</keyword>
<keyword evidence="4" id="KW-0574">Periplasm</keyword>
<dbReference type="RefSeq" id="WP_229591552.1">
    <property type="nucleotide sequence ID" value="NZ_AP024485.1"/>
</dbReference>
<dbReference type="PRINTS" id="PR00909">
    <property type="entry name" value="SPERMDNBNDNG"/>
</dbReference>
<evidence type="ECO:0000313" key="8">
    <source>
        <dbReference type="Proteomes" id="UP001053296"/>
    </source>
</evidence>
<protein>
    <submittedName>
        <fullName evidence="7">ABC transporter</fullName>
    </submittedName>
</protein>
<keyword evidence="5" id="KW-0479">Metal-binding</keyword>
<keyword evidence="3 6" id="KW-0732">Signal</keyword>
<organism evidence="7 8">
    <name type="scientific">Pseudodesulfovibrio sediminis</name>
    <dbReference type="NCBI Taxonomy" id="2810563"/>
    <lineage>
        <taxon>Bacteria</taxon>
        <taxon>Pseudomonadati</taxon>
        <taxon>Thermodesulfobacteriota</taxon>
        <taxon>Desulfovibrionia</taxon>
        <taxon>Desulfovibrionales</taxon>
        <taxon>Desulfovibrionaceae</taxon>
    </lineage>
</organism>
<name>A0ABN6EWE4_9BACT</name>
<gene>
    <name evidence="7" type="ORF">PSDVSF_28260</name>
</gene>
<dbReference type="InterPro" id="IPR006059">
    <property type="entry name" value="SBP"/>
</dbReference>